<dbReference type="AlphaFoldDB" id="A0A7X2G621"/>
<feature type="region of interest" description="Disordered" evidence="1">
    <location>
        <begin position="29"/>
        <end position="84"/>
    </location>
</feature>
<evidence type="ECO:0000313" key="4">
    <source>
        <dbReference type="Proteomes" id="UP000470878"/>
    </source>
</evidence>
<evidence type="ECO:0000313" key="3">
    <source>
        <dbReference type="EMBL" id="MRH81121.1"/>
    </source>
</evidence>
<dbReference type="RefSeq" id="WP_225432334.1">
    <property type="nucleotide sequence ID" value="NZ_WJMX01000032.1"/>
</dbReference>
<organism evidence="3 4">
    <name type="scientific">Limosilactobacillus reuteri</name>
    <name type="common">Lactobacillus reuteri</name>
    <dbReference type="NCBI Taxonomy" id="1598"/>
    <lineage>
        <taxon>Bacteria</taxon>
        <taxon>Bacillati</taxon>
        <taxon>Bacillota</taxon>
        <taxon>Bacilli</taxon>
        <taxon>Lactobacillales</taxon>
        <taxon>Lactobacillaceae</taxon>
        <taxon>Limosilactobacillus</taxon>
    </lineage>
</organism>
<feature type="compositionally biased region" description="Polar residues" evidence="1">
    <location>
        <begin position="62"/>
        <end position="82"/>
    </location>
</feature>
<feature type="compositionally biased region" description="Low complexity" evidence="1">
    <location>
        <begin position="37"/>
        <end position="61"/>
    </location>
</feature>
<name>A0A7X2G621_LIMRT</name>
<dbReference type="Proteomes" id="UP000470878">
    <property type="component" value="Unassembled WGS sequence"/>
</dbReference>
<feature type="signal peptide" evidence="2">
    <location>
        <begin position="1"/>
        <end position="28"/>
    </location>
</feature>
<sequence length="735" mass="80637">MTNKKMIISACSIALSGVILLNAQTAHASDTNVTSESIQTTNSLSNSSTGTSSDAQSTTASNDNTTETASQNTQTSNETNAAGKTLEDTLKRTFDYKNAFIDYNNIKEINQTINYKDRTTGEEIAPSNNQTQSLVPWYDTKKVTLKYIVDNSSNNKNNPNAGQVIQTYDVYQGAGSTLQFDFAAVAKSFQDAVSTTPGIEGTNHWHVQDTSHLATYKIDGNYYGDTSITIKVTPDTYDDGNSITYANLPTSMYKTEKIVNVDGAKKYYAQVDGNNIIRAPKLSGNDINFYFNEVKSPYIKNYKLEDPNQLIIPANSQPLADGQSQIIDVYYQPVSTSSIVEEALPDTMVDFNSIKEVTQTINYKDKTTGKELASANIQTQSLVPYYQTSTVTIEVRSVDFAKLPITGNINNFYEYAENYPLKDKVIQTYHITQPVGSTLQFDTTALDQELSSTTIRWNAPEIGAGGYHWYLDSSSYSIGNVKFTESNQTVRLYIKPDTYSVVAPDPELRDDPELGKYADGFVYYPEVPNSFYKTENITNHVFAGGTPSYAIVKDNQIIKSGITNPADTNFEFEAVTSPNIKNYQLVDTNQHTIPETSENAANAASRTIDVLYTQSGQSDTGTPLTDEVKPVANIINFVDPDGNPVKDPDGNPVTKKVSGNPGDPIPLDLPKGFHFPNGKTPDITIDPDKPVVNIPVIKDLTDTGDPLTEQVKPVANIINFVDPDGNPVKDPDGNP</sequence>
<keyword evidence="2" id="KW-0732">Signal</keyword>
<evidence type="ECO:0000256" key="2">
    <source>
        <dbReference type="SAM" id="SignalP"/>
    </source>
</evidence>
<dbReference type="EMBL" id="WJMX01000032">
    <property type="protein sequence ID" value="MRH81121.1"/>
    <property type="molecule type" value="Genomic_DNA"/>
</dbReference>
<evidence type="ECO:0000256" key="1">
    <source>
        <dbReference type="SAM" id="MobiDB-lite"/>
    </source>
</evidence>
<protein>
    <submittedName>
        <fullName evidence="3">Uncharacterized protein</fullName>
    </submittedName>
</protein>
<comment type="caution">
    <text evidence="3">The sequence shown here is derived from an EMBL/GenBank/DDBJ whole genome shotgun (WGS) entry which is preliminary data.</text>
</comment>
<feature type="non-terminal residue" evidence="3">
    <location>
        <position position="735"/>
    </location>
</feature>
<feature type="chain" id="PRO_5030552027" evidence="2">
    <location>
        <begin position="29"/>
        <end position="735"/>
    </location>
</feature>
<gene>
    <name evidence="3" type="ORF">GIX77_10275</name>
</gene>
<accession>A0A7X2G621</accession>
<proteinExistence type="predicted"/>
<reference evidence="3 4" key="1">
    <citation type="submission" date="2019-11" db="EMBL/GenBank/DDBJ databases">
        <title>Draft genome sequence of 12 host-associated Lactobacillus reuteri rodent strains.</title>
        <authorList>
            <person name="Zhang S."/>
            <person name="Ozcam M."/>
            <person name="Van Pijkeren J.P."/>
        </authorList>
    </citation>
    <scope>NUCLEOTIDE SEQUENCE [LARGE SCALE GENOMIC DNA]</scope>
    <source>
        <strain evidence="3 4">CR</strain>
    </source>
</reference>